<organism evidence="2 3">
    <name type="scientific">Granulicella pectinivorans</name>
    <dbReference type="NCBI Taxonomy" id="474950"/>
    <lineage>
        <taxon>Bacteria</taxon>
        <taxon>Pseudomonadati</taxon>
        <taxon>Acidobacteriota</taxon>
        <taxon>Terriglobia</taxon>
        <taxon>Terriglobales</taxon>
        <taxon>Acidobacteriaceae</taxon>
        <taxon>Granulicella</taxon>
    </lineage>
</organism>
<gene>
    <name evidence="2" type="ORF">SAMN05421771_4219</name>
</gene>
<proteinExistence type="predicted"/>
<evidence type="ECO:0000256" key="1">
    <source>
        <dbReference type="SAM" id="MobiDB-lite"/>
    </source>
</evidence>
<keyword evidence="3" id="KW-1185">Reference proteome</keyword>
<accession>A0A1I6N0K4</accession>
<feature type="region of interest" description="Disordered" evidence="1">
    <location>
        <begin position="73"/>
        <end position="92"/>
    </location>
</feature>
<dbReference type="STRING" id="474950.SAMN05421771_4219"/>
<name>A0A1I6N0K4_9BACT</name>
<reference evidence="2 3" key="1">
    <citation type="submission" date="2016-10" db="EMBL/GenBank/DDBJ databases">
        <authorList>
            <person name="de Groot N.N."/>
        </authorList>
    </citation>
    <scope>NUCLEOTIDE SEQUENCE [LARGE SCALE GENOMIC DNA]</scope>
    <source>
        <strain evidence="2 3">DSM 21001</strain>
    </source>
</reference>
<sequence>MDSGYLGTSLNPFSGQAVRPGGCFSALLSHGNGPATKVDLPSSDFEAHYLQDSKYPPGEVHGQSIERLDARKASFGKFNSSHRNREANPGYF</sequence>
<evidence type="ECO:0000313" key="3">
    <source>
        <dbReference type="Proteomes" id="UP000199024"/>
    </source>
</evidence>
<protein>
    <submittedName>
        <fullName evidence="2">Uncharacterized protein</fullName>
    </submittedName>
</protein>
<evidence type="ECO:0000313" key="2">
    <source>
        <dbReference type="EMBL" id="SFS21495.1"/>
    </source>
</evidence>
<dbReference type="EMBL" id="FOZL01000002">
    <property type="protein sequence ID" value="SFS21495.1"/>
    <property type="molecule type" value="Genomic_DNA"/>
</dbReference>
<dbReference type="Proteomes" id="UP000199024">
    <property type="component" value="Unassembled WGS sequence"/>
</dbReference>
<dbReference type="AlphaFoldDB" id="A0A1I6N0K4"/>